<evidence type="ECO:0000259" key="15">
    <source>
        <dbReference type="PROSITE" id="PS51154"/>
    </source>
</evidence>
<feature type="domain" description="PARP catalytic" evidence="14">
    <location>
        <begin position="635"/>
        <end position="848"/>
    </location>
</feature>
<dbReference type="Pfam" id="PF01661">
    <property type="entry name" value="Macro"/>
    <property type="match status" value="2"/>
</dbReference>
<keyword evidence="10" id="KW-0391">Immunity</keyword>
<dbReference type="SUPFAM" id="SSF52949">
    <property type="entry name" value="Macro domain-like"/>
    <property type="match status" value="2"/>
</dbReference>
<dbReference type="SUPFAM" id="SSF56399">
    <property type="entry name" value="ADP-ribosylation"/>
    <property type="match status" value="1"/>
</dbReference>
<proteinExistence type="inferred from homology"/>
<dbReference type="GO" id="GO:0045087">
    <property type="term" value="P:innate immune response"/>
    <property type="evidence" value="ECO:0007669"/>
    <property type="project" value="UniProtKB-KW"/>
</dbReference>
<evidence type="ECO:0000256" key="6">
    <source>
        <dbReference type="ARBA" id="ARBA00022679"/>
    </source>
</evidence>
<comment type="subcellular location">
    <subcellularLocation>
        <location evidence="2">Cytoplasm</location>
    </subcellularLocation>
    <subcellularLocation>
        <location evidence="1">Nucleus</location>
    </subcellularLocation>
</comment>
<dbReference type="GO" id="GO:0070212">
    <property type="term" value="P:protein poly-ADP-ribosylation"/>
    <property type="evidence" value="ECO:0007669"/>
    <property type="project" value="TreeGrafter"/>
</dbReference>
<dbReference type="PROSITE" id="PS51154">
    <property type="entry name" value="MACRO"/>
    <property type="match status" value="2"/>
</dbReference>
<keyword evidence="7" id="KW-0548">Nucleotidyltransferase</keyword>
<evidence type="ECO:0000256" key="7">
    <source>
        <dbReference type="ARBA" id="ARBA00022695"/>
    </source>
</evidence>
<dbReference type="GeneID" id="105298678"/>
<evidence type="ECO:0000256" key="1">
    <source>
        <dbReference type="ARBA" id="ARBA00004123"/>
    </source>
</evidence>
<keyword evidence="4" id="KW-0399">Innate immunity</keyword>
<accession>A0A6P3QSU6</accession>
<dbReference type="Gene3D" id="3.90.228.10">
    <property type="match status" value="1"/>
</dbReference>
<feature type="domain" description="Macro" evidence="15">
    <location>
        <begin position="311"/>
        <end position="493"/>
    </location>
</feature>
<dbReference type="InterPro" id="IPR043472">
    <property type="entry name" value="Macro_dom-like"/>
</dbReference>
<dbReference type="Gene3D" id="3.40.220.10">
    <property type="entry name" value="Leucine Aminopeptidase, subunit E, domain 1"/>
    <property type="match status" value="2"/>
</dbReference>
<keyword evidence="5" id="KW-0328">Glycosyltransferase</keyword>
<dbReference type="PROSITE" id="PS51059">
    <property type="entry name" value="PARP_CATALYTIC"/>
    <property type="match status" value="1"/>
</dbReference>
<feature type="domain" description="Macro" evidence="15">
    <location>
        <begin position="108"/>
        <end position="297"/>
    </location>
</feature>
<evidence type="ECO:0000259" key="14">
    <source>
        <dbReference type="PROSITE" id="PS51059"/>
    </source>
</evidence>
<keyword evidence="11" id="KW-0520">NAD</keyword>
<evidence type="ECO:0000256" key="12">
    <source>
        <dbReference type="ARBA" id="ARBA00023242"/>
    </source>
</evidence>
<evidence type="ECO:0000256" key="11">
    <source>
        <dbReference type="ARBA" id="ARBA00023027"/>
    </source>
</evidence>
<dbReference type="GO" id="GO:0060335">
    <property type="term" value="P:positive regulation of type II interferon-mediated signaling pathway"/>
    <property type="evidence" value="ECO:0007669"/>
    <property type="project" value="TreeGrafter"/>
</dbReference>
<dbReference type="GO" id="GO:0005737">
    <property type="term" value="C:cytoplasm"/>
    <property type="evidence" value="ECO:0007669"/>
    <property type="project" value="UniProtKB-SubCell"/>
</dbReference>
<dbReference type="CDD" id="cd02907">
    <property type="entry name" value="Macro_Af1521_BAL-like"/>
    <property type="match status" value="1"/>
</dbReference>
<dbReference type="PANTHER" id="PTHR14453:SF70">
    <property type="entry name" value="PROTEIN MONO-ADP-RIBOSYLTRANSFERASE PARP9"/>
    <property type="match status" value="1"/>
</dbReference>
<keyword evidence="9" id="KW-0013">ADP-ribosylation</keyword>
<dbReference type="GO" id="GO:0016779">
    <property type="term" value="F:nucleotidyltransferase activity"/>
    <property type="evidence" value="ECO:0007669"/>
    <property type="project" value="UniProtKB-KW"/>
</dbReference>
<evidence type="ECO:0000256" key="4">
    <source>
        <dbReference type="ARBA" id="ARBA00022588"/>
    </source>
</evidence>
<dbReference type="KEGG" id="pvp:105298678"/>
<evidence type="ECO:0000256" key="5">
    <source>
        <dbReference type="ARBA" id="ARBA00022676"/>
    </source>
</evidence>
<dbReference type="AlphaFoldDB" id="A0A6P3QSU6"/>
<dbReference type="GO" id="GO:0003714">
    <property type="term" value="F:transcription corepressor activity"/>
    <property type="evidence" value="ECO:0007669"/>
    <property type="project" value="TreeGrafter"/>
</dbReference>
<evidence type="ECO:0000256" key="3">
    <source>
        <dbReference type="ARBA" id="ARBA00022490"/>
    </source>
</evidence>
<dbReference type="GO" id="GO:0003950">
    <property type="term" value="F:NAD+ poly-ADP-ribosyltransferase activity"/>
    <property type="evidence" value="ECO:0007669"/>
    <property type="project" value="InterPro"/>
</dbReference>
<reference evidence="17" key="1">
    <citation type="submission" date="2025-08" db="UniProtKB">
        <authorList>
            <consortium name="RefSeq"/>
        </authorList>
    </citation>
    <scope>IDENTIFICATION</scope>
    <source>
        <tissue evidence="17">Kidney</tissue>
    </source>
</reference>
<dbReference type="InterPro" id="IPR052056">
    <property type="entry name" value="Mono-ARTD/PARP"/>
</dbReference>
<dbReference type="GO" id="GO:0010629">
    <property type="term" value="P:negative regulation of gene expression"/>
    <property type="evidence" value="ECO:0007669"/>
    <property type="project" value="TreeGrafter"/>
</dbReference>
<sequence>MDFPKGAGTAAYNEKSGRIASLPASLQKILAHFCPQWRKGNTEGDCLSHKCSETDILGENYSWQIPINHDDLKILKKNEHQLCEVLQDKFGCMSTLVSPVQERNSESLQVFRKMLTPGLTLSVWKDNLTRHAVDAVVNAANEDLKHGGGLALALVKAGGQEIQEESTRIVSTHGKVPTGNIAVTRAGKLPCKLIMHAVGPRWASADRERCFHKLQTAIKNILNYAIFHNECLETIAIPALSSGIFNFPLNLCTHIIVKTIRLYLQEVQWTRNLKEIHLVSNEDPTVAAFKSASESILGMNELRSWENQEATAPFNTMVTNNLTAHIVQGRIELQETDVIVNSVTPSHYFGAGPVSQSILQQAGDEIEREFQKNMPRTSQDSQLVLVTKGFKLSCQYVFHVLWDSESSRTDMRLKDAVRKCLEKCLELNLTSISFPALGTGNIGVSKERAAKIMFDEVLMFACKHRKQLTVKFVIFPVEIETYKAFSTEMERAKSKLQSLSSNRAPWETREEKRENGLKAKSPAINLMTSNLEKMNEAEEWIKRLLTPQDKHVIENNHILYLEKKEHDILSQLQNTSRVSIKEIIDQEKAILEIKGAQADIVEVVINIEHMLCEVQEKMARKKEQALWNLLGQWTGQQPKTQDEMKKNKFQKCLTPFTQEIQDRMKQFEHCGLQVIKVEKIDNEVLMAAFQKKKKMMEGRTQREPMSHRLFQQVPQQFCDVVCRVGFQRMYSVPCDPRYGAGIYFTKNLKNLACQVKKTSATNNLIYVFEAEVLTGSFCQGHELNIVPPPLIPGDINSHDSVVDNVPSPETFVIFSSVQAMPQYLWTCTRVWPQDYSSKPRMLPLQPLGGEFSSGSCVD</sequence>
<keyword evidence="16" id="KW-1185">Reference proteome</keyword>
<evidence type="ECO:0000313" key="16">
    <source>
        <dbReference type="Proteomes" id="UP000515202"/>
    </source>
</evidence>
<organism evidence="16 17">
    <name type="scientific">Pteropus vampyrus</name>
    <name type="common">Large flying fox</name>
    <dbReference type="NCBI Taxonomy" id="132908"/>
    <lineage>
        <taxon>Eukaryota</taxon>
        <taxon>Metazoa</taxon>
        <taxon>Chordata</taxon>
        <taxon>Craniata</taxon>
        <taxon>Vertebrata</taxon>
        <taxon>Euteleostomi</taxon>
        <taxon>Mammalia</taxon>
        <taxon>Eutheria</taxon>
        <taxon>Laurasiatheria</taxon>
        <taxon>Chiroptera</taxon>
        <taxon>Yinpterochiroptera</taxon>
        <taxon>Pteropodoidea</taxon>
        <taxon>Pteropodidae</taxon>
        <taxon>Pteropodinae</taxon>
        <taxon>Pteropus</taxon>
    </lineage>
</organism>
<evidence type="ECO:0000256" key="8">
    <source>
        <dbReference type="ARBA" id="ARBA00022737"/>
    </source>
</evidence>
<dbReference type="CDD" id="cd01439">
    <property type="entry name" value="TCCD_inducible_PARP_like"/>
    <property type="match status" value="1"/>
</dbReference>
<dbReference type="InterPro" id="IPR012317">
    <property type="entry name" value="Poly(ADP-ribose)pol_cat_dom"/>
</dbReference>
<evidence type="ECO:0000256" key="13">
    <source>
        <dbReference type="ARBA" id="ARBA00024347"/>
    </source>
</evidence>
<name>A0A6P3QSU6_PTEVA</name>
<keyword evidence="6" id="KW-0808">Transferase</keyword>
<dbReference type="RefSeq" id="XP_011368386.1">
    <property type="nucleotide sequence ID" value="XM_011370084.2"/>
</dbReference>
<keyword evidence="3" id="KW-0963">Cytoplasm</keyword>
<dbReference type="GO" id="GO:0044389">
    <property type="term" value="F:ubiquitin-like protein ligase binding"/>
    <property type="evidence" value="ECO:0007669"/>
    <property type="project" value="TreeGrafter"/>
</dbReference>
<evidence type="ECO:0000256" key="2">
    <source>
        <dbReference type="ARBA" id="ARBA00004496"/>
    </source>
</evidence>
<dbReference type="InterPro" id="IPR002589">
    <property type="entry name" value="Macro_dom"/>
</dbReference>
<dbReference type="GO" id="GO:1990404">
    <property type="term" value="F:NAD+-protein mono-ADP-ribosyltransferase activity"/>
    <property type="evidence" value="ECO:0007669"/>
    <property type="project" value="TreeGrafter"/>
</dbReference>
<gene>
    <name evidence="17" type="primary">PARP9</name>
</gene>
<comment type="similarity">
    <text evidence="13">Belongs to the ARTD/PARP family.</text>
</comment>
<evidence type="ECO:0000256" key="10">
    <source>
        <dbReference type="ARBA" id="ARBA00022859"/>
    </source>
</evidence>
<dbReference type="GO" id="GO:0005634">
    <property type="term" value="C:nucleus"/>
    <property type="evidence" value="ECO:0007669"/>
    <property type="project" value="UniProtKB-SubCell"/>
</dbReference>
<evidence type="ECO:0000313" key="17">
    <source>
        <dbReference type="RefSeq" id="XP_011368386.1"/>
    </source>
</evidence>
<dbReference type="Proteomes" id="UP000515202">
    <property type="component" value="Unplaced"/>
</dbReference>
<dbReference type="FunFam" id="3.40.220.10:FF:000010">
    <property type="entry name" value="Poly [ADP-ribose] polymerase"/>
    <property type="match status" value="1"/>
</dbReference>
<dbReference type="OrthoDB" id="6133115at2759"/>
<evidence type="ECO:0000256" key="9">
    <source>
        <dbReference type="ARBA" id="ARBA00022765"/>
    </source>
</evidence>
<dbReference type="PANTHER" id="PTHR14453">
    <property type="entry name" value="PARP/ZINC FINGER CCCH TYPE DOMAIN CONTAINING PROTEIN"/>
    <property type="match status" value="1"/>
</dbReference>
<keyword evidence="12" id="KW-0539">Nucleus</keyword>
<protein>
    <submittedName>
        <fullName evidence="17">Poly [ADP-ribose] polymerase 9 isoform X1</fullName>
    </submittedName>
</protein>
<dbReference type="SMART" id="SM00506">
    <property type="entry name" value="A1pp"/>
    <property type="match status" value="2"/>
</dbReference>
<keyword evidence="8" id="KW-0677">Repeat</keyword>
<dbReference type="CTD" id="83666"/>